<organism evidence="1 2">
    <name type="scientific">Oceanobacillus limi</name>
    <dbReference type="NCBI Taxonomy" id="930131"/>
    <lineage>
        <taxon>Bacteria</taxon>
        <taxon>Bacillati</taxon>
        <taxon>Bacillota</taxon>
        <taxon>Bacilli</taxon>
        <taxon>Bacillales</taxon>
        <taxon>Bacillaceae</taxon>
        <taxon>Oceanobacillus</taxon>
    </lineage>
</organism>
<dbReference type="AlphaFoldDB" id="A0A1H9Y1U7"/>
<evidence type="ECO:0000313" key="1">
    <source>
        <dbReference type="EMBL" id="SES62780.1"/>
    </source>
</evidence>
<name>A0A1H9Y1U7_9BACI</name>
<dbReference type="Pfam" id="PF02810">
    <property type="entry name" value="SEC-C"/>
    <property type="match status" value="1"/>
</dbReference>
<dbReference type="InterPro" id="IPR004027">
    <property type="entry name" value="SEC_C_motif"/>
</dbReference>
<dbReference type="STRING" id="930131.SAMN05216389_101134"/>
<proteinExistence type="predicted"/>
<dbReference type="Proteomes" id="UP000198618">
    <property type="component" value="Unassembled WGS sequence"/>
</dbReference>
<dbReference type="SUPFAM" id="SSF103642">
    <property type="entry name" value="Sec-C motif"/>
    <property type="match status" value="1"/>
</dbReference>
<evidence type="ECO:0000313" key="2">
    <source>
        <dbReference type="Proteomes" id="UP000198618"/>
    </source>
</evidence>
<dbReference type="OrthoDB" id="9814022at2"/>
<protein>
    <submittedName>
        <fullName evidence="1">SEC-C motif-containing protein</fullName>
    </submittedName>
</protein>
<dbReference type="Gene3D" id="3.10.450.50">
    <property type="match status" value="1"/>
</dbReference>
<dbReference type="PANTHER" id="PTHR33747:SF1">
    <property type="entry name" value="ADENYLATE CYCLASE-ASSOCIATED CAP C-TERMINAL DOMAIN-CONTAINING PROTEIN"/>
    <property type="match status" value="1"/>
</dbReference>
<dbReference type="PANTHER" id="PTHR33747">
    <property type="entry name" value="UPF0225 PROTEIN SCO1677"/>
    <property type="match status" value="1"/>
</dbReference>
<keyword evidence="2" id="KW-1185">Reference proteome</keyword>
<dbReference type="EMBL" id="FOHE01000001">
    <property type="protein sequence ID" value="SES62780.1"/>
    <property type="molecule type" value="Genomic_DNA"/>
</dbReference>
<sequence>MYKELEESMIKAVTEKKEKLEQQEKHNKKYWSTIHVPITLDEGLRKYTKAELDAIRKRLHIKNASGLKKAELIALLQEKIPEQVEELSGTWDEERFNLLKEMANQAGVMEAPALTVDQVNYLRETGIIFTGIIEDKRILAIPEEVIEPIKSLTHNVNIRSKIQRNTNWVKLTNGLLYYYGTLELDQIVHLLETYTTEPIDPSAYVSVIQDANMYQNRIFTDEEGYAHHRVHDTKQVKQQQQTRTDISYYNFTKEQLLQAGEPGFVERNESYIQFVHFLTNTYDITSEEANSIVEECVYATKQGVSANNVLQYVASQVNVGGLDAVQAIMDHVVYLMNNTRKWELKGYTSTELWTEEKQLTPKTKNLTKKIGRNDPCPCGSGKKYKKCCGR</sequence>
<reference evidence="1 2" key="1">
    <citation type="submission" date="2016-10" db="EMBL/GenBank/DDBJ databases">
        <authorList>
            <person name="de Groot N.N."/>
        </authorList>
    </citation>
    <scope>NUCLEOTIDE SEQUENCE [LARGE SCALE GENOMIC DNA]</scope>
    <source>
        <strain evidence="1 2">IBRC-M 10780</strain>
    </source>
</reference>
<dbReference type="RefSeq" id="WP_090865757.1">
    <property type="nucleotide sequence ID" value="NZ_FOHE01000001.1"/>
</dbReference>
<accession>A0A1H9Y1U7</accession>
<gene>
    <name evidence="1" type="ORF">SAMN05216389_101134</name>
</gene>